<comment type="caution">
    <text evidence="2">The sequence shown here is derived from an EMBL/GenBank/DDBJ whole genome shotgun (WGS) entry which is preliminary data.</text>
</comment>
<feature type="domain" description="Tc1-like transposase DDE" evidence="1">
    <location>
        <begin position="114"/>
        <end position="222"/>
    </location>
</feature>
<protein>
    <recommendedName>
        <fullName evidence="1">Tc1-like transposase DDE domain-containing protein</fullName>
    </recommendedName>
</protein>
<evidence type="ECO:0000313" key="2">
    <source>
        <dbReference type="EMBL" id="CAF0969490.1"/>
    </source>
</evidence>
<name>A0A814EAM6_9BILA</name>
<dbReference type="Gene3D" id="3.30.420.10">
    <property type="entry name" value="Ribonuclease H-like superfamily/Ribonuclease H"/>
    <property type="match status" value="1"/>
</dbReference>
<evidence type="ECO:0000313" key="3">
    <source>
        <dbReference type="Proteomes" id="UP000663879"/>
    </source>
</evidence>
<dbReference type="OrthoDB" id="120326at2759"/>
<sequence>MAAALTDTQPRKIITECEKDFSAETEAKLPAYSTSRKICQYNRINPYEKYVIPVNLSFDLHHGLILKNNKDNFDSESDNKVGIMQRRPGYVIMEEQINQSDEGYWKYNQDFIIQRTKQRSGSIWIWCCMSYYGLDIDCIFDGRLNSTRYIQILNENLIESMEKIHQDQLFIFQQDNAPCHKAKIIIKWFTDKKIECLKLRANSPDFNCIENLWSWLDRGLSKVGQRSLD</sequence>
<dbReference type="EMBL" id="CAJNOC010003139">
    <property type="protein sequence ID" value="CAF0969490.1"/>
    <property type="molecule type" value="Genomic_DNA"/>
</dbReference>
<dbReference type="Proteomes" id="UP000663879">
    <property type="component" value="Unassembled WGS sequence"/>
</dbReference>
<accession>A0A814EAM6</accession>
<dbReference type="InterPro" id="IPR036397">
    <property type="entry name" value="RNaseH_sf"/>
</dbReference>
<evidence type="ECO:0000259" key="1">
    <source>
        <dbReference type="Pfam" id="PF13358"/>
    </source>
</evidence>
<dbReference type="InterPro" id="IPR038717">
    <property type="entry name" value="Tc1-like_DDE_dom"/>
</dbReference>
<keyword evidence="3" id="KW-1185">Reference proteome</keyword>
<gene>
    <name evidence="2" type="ORF">OXX778_LOCUS14844</name>
</gene>
<dbReference type="AlphaFoldDB" id="A0A814EAM6"/>
<dbReference type="Pfam" id="PF13358">
    <property type="entry name" value="DDE_3"/>
    <property type="match status" value="1"/>
</dbReference>
<reference evidence="2" key="1">
    <citation type="submission" date="2021-02" db="EMBL/GenBank/DDBJ databases">
        <authorList>
            <person name="Nowell W R."/>
        </authorList>
    </citation>
    <scope>NUCLEOTIDE SEQUENCE</scope>
    <source>
        <strain evidence="2">Ploen Becks lab</strain>
    </source>
</reference>
<organism evidence="2 3">
    <name type="scientific">Brachionus calyciflorus</name>
    <dbReference type="NCBI Taxonomy" id="104777"/>
    <lineage>
        <taxon>Eukaryota</taxon>
        <taxon>Metazoa</taxon>
        <taxon>Spiralia</taxon>
        <taxon>Gnathifera</taxon>
        <taxon>Rotifera</taxon>
        <taxon>Eurotatoria</taxon>
        <taxon>Monogononta</taxon>
        <taxon>Pseudotrocha</taxon>
        <taxon>Ploima</taxon>
        <taxon>Brachionidae</taxon>
        <taxon>Brachionus</taxon>
    </lineage>
</organism>
<dbReference type="GO" id="GO:0003676">
    <property type="term" value="F:nucleic acid binding"/>
    <property type="evidence" value="ECO:0007669"/>
    <property type="project" value="InterPro"/>
</dbReference>
<proteinExistence type="predicted"/>